<sequence length="610" mass="69423">MEIRLIRRITIKSALKRKCTPVINAAFALCLFVYLVAQSVNAQEQRLDPVTEASFGALLQGWSFLKDSPEYPKSGIRIKNRKDYLDAVQNINTHTEYPSMDFPEWLVADDDYIQALHSSYLVWSLAKTGKSVNAPIEEWLNIIIDKGTVVPEHPGYVNGGVEIATLLLDAYMYVNSEAPINTQFLLNYLKKMRQYSEPMFEQVFRNMRVESDVFKETKTLGMLFISLGQDGPGNKISSLNTPPPSMNQYISRRYYSGFNIRIYKSEEYVDWVKNQVKAEDLAGFEFPFPDTIKSDADYLRALHWSYVIWALAENNIVTNAPLLQWIKIITTTEKPAGYNSNYYSGLGGLAAFLLQTHTLMAPTQEEGVKRMLESFRMDGLLPMNKLSIAQYKVFWDESLCTAGTINDAKALSVLLLNIEEVAGDDLERLRLLLSAITHCASWQKLDLKTLWPSAVYEKITELSKDQLPGSYTPKFGRSVREIAWQLRLRGYSEEMPREEALTMNEWRPREQVDIYTERYQYVWASSWIPVLLLFFGSRRRRVTALVSAGTSTSLLAIIFFCANVAGLGHNTGSIKGYLGVIEYCFPFYAALIAFLWFAGLLNIVARAKTS</sequence>
<accession>A0ABY6N5Z2</accession>
<evidence type="ECO:0000256" key="1">
    <source>
        <dbReference type="SAM" id="Phobius"/>
    </source>
</evidence>
<feature type="transmembrane region" description="Helical" evidence="1">
    <location>
        <begin position="542"/>
        <end position="565"/>
    </location>
</feature>
<feature type="transmembrane region" description="Helical" evidence="1">
    <location>
        <begin position="585"/>
        <end position="605"/>
    </location>
</feature>
<keyword evidence="1" id="KW-0812">Transmembrane</keyword>
<gene>
    <name evidence="2" type="ORF">NKI27_07075</name>
</gene>
<dbReference type="RefSeq" id="WP_265048972.1">
    <property type="nucleotide sequence ID" value="NZ_CP100390.1"/>
</dbReference>
<feature type="transmembrane region" description="Helical" evidence="1">
    <location>
        <begin position="519"/>
        <end position="535"/>
    </location>
</feature>
<dbReference type="EMBL" id="CP100390">
    <property type="protein sequence ID" value="UZE97499.1"/>
    <property type="molecule type" value="Genomic_DNA"/>
</dbReference>
<evidence type="ECO:0000313" key="2">
    <source>
        <dbReference type="EMBL" id="UZE97499.1"/>
    </source>
</evidence>
<organism evidence="2 3">
    <name type="scientific">Alkalimarinus alittae</name>
    <dbReference type="NCBI Taxonomy" id="2961619"/>
    <lineage>
        <taxon>Bacteria</taxon>
        <taxon>Pseudomonadati</taxon>
        <taxon>Pseudomonadota</taxon>
        <taxon>Gammaproteobacteria</taxon>
        <taxon>Alteromonadales</taxon>
        <taxon>Alteromonadaceae</taxon>
        <taxon>Alkalimarinus</taxon>
    </lineage>
</organism>
<keyword evidence="1" id="KW-0472">Membrane</keyword>
<proteinExistence type="predicted"/>
<reference evidence="2" key="1">
    <citation type="submission" date="2022-06" db="EMBL/GenBank/DDBJ databases">
        <title>Alkalimarinus sp. nov., isolated from gut of a Alitta virens.</title>
        <authorList>
            <person name="Yang A.I."/>
            <person name="Shin N.-R."/>
        </authorList>
    </citation>
    <scope>NUCLEOTIDE SEQUENCE</scope>
    <source>
        <strain evidence="2">A2M4</strain>
    </source>
</reference>
<dbReference type="Proteomes" id="UP001163739">
    <property type="component" value="Chromosome"/>
</dbReference>
<keyword evidence="3" id="KW-1185">Reference proteome</keyword>
<keyword evidence="1" id="KW-1133">Transmembrane helix</keyword>
<protein>
    <submittedName>
        <fullName evidence="2">Uncharacterized protein</fullName>
    </submittedName>
</protein>
<name>A0ABY6N5Z2_9ALTE</name>
<evidence type="ECO:0000313" key="3">
    <source>
        <dbReference type="Proteomes" id="UP001163739"/>
    </source>
</evidence>